<gene>
    <name evidence="1" type="ORF">CM83_11060</name>
</gene>
<protein>
    <submittedName>
        <fullName evidence="1">Uncharacterized protein</fullName>
    </submittedName>
</protein>
<proteinExistence type="predicted"/>
<reference evidence="1" key="1">
    <citation type="journal article" date="2014" name="PLoS ONE">
        <title>Transcriptome-Based Identification of ABC Transporters in the Western Tarnished Plant Bug Lygus hesperus.</title>
        <authorList>
            <person name="Hull J.J."/>
            <person name="Chaney K."/>
            <person name="Geib S.M."/>
            <person name="Fabrick J.A."/>
            <person name="Brent C.S."/>
            <person name="Walsh D."/>
            <person name="Lavine L.C."/>
        </authorList>
    </citation>
    <scope>NUCLEOTIDE SEQUENCE</scope>
</reference>
<evidence type="ECO:0000313" key="1">
    <source>
        <dbReference type="EMBL" id="JAG34105.1"/>
    </source>
</evidence>
<name>A0A0A9YX49_LYGHE</name>
<organism evidence="1">
    <name type="scientific">Lygus hesperus</name>
    <name type="common">Western plant bug</name>
    <dbReference type="NCBI Taxonomy" id="30085"/>
    <lineage>
        <taxon>Eukaryota</taxon>
        <taxon>Metazoa</taxon>
        <taxon>Ecdysozoa</taxon>
        <taxon>Arthropoda</taxon>
        <taxon>Hexapoda</taxon>
        <taxon>Insecta</taxon>
        <taxon>Pterygota</taxon>
        <taxon>Neoptera</taxon>
        <taxon>Paraneoptera</taxon>
        <taxon>Hemiptera</taxon>
        <taxon>Heteroptera</taxon>
        <taxon>Panheteroptera</taxon>
        <taxon>Cimicomorpha</taxon>
        <taxon>Miridae</taxon>
        <taxon>Mirini</taxon>
        <taxon>Lygus</taxon>
    </lineage>
</organism>
<dbReference type="AlphaFoldDB" id="A0A0A9YX49"/>
<feature type="non-terminal residue" evidence="1">
    <location>
        <position position="1"/>
    </location>
</feature>
<accession>A0A0A9YX49</accession>
<sequence>PFDADQYNKDFSSTIGRNIRSNRPLVSHNLRNYRSVPATEWQNLQSHQRDIAEYYESPYQTERYNASRLLISWLLSKDVRKAVKEATWKGVVVGGKILRFPLLGAEKLVNAASYITSLGMDFSGSLVNEITSVLGEGWEAIKAVKLPGFFTVLYFVGGITSVVSEIEKTILFLTSLVKKTVSAAQAVGIYASLKLVSGTLGPVMRMLHMDCVSVKPRTIILGRLLVDKLQTNKGLVCGITQLRAINNVTITRNDRSFLITKVPYAIDNLNISFKSVNVTNFSGLILENAPMEVSIKRMLVEGRISFQAGTLIRFMIIRLQVKNFEGFRIKIKKKNGRTKIMDIIENIEDEVGVMVRRSVNTKLKEFGKRISQAITMK</sequence>
<reference evidence="1" key="2">
    <citation type="submission" date="2014-07" db="EMBL/GenBank/DDBJ databases">
        <authorList>
            <person name="Hull J."/>
        </authorList>
    </citation>
    <scope>NUCLEOTIDE SEQUENCE</scope>
</reference>
<dbReference type="EMBL" id="GBHO01009499">
    <property type="protein sequence ID" value="JAG34105.1"/>
    <property type="molecule type" value="Transcribed_RNA"/>
</dbReference>